<keyword evidence="2" id="KW-0378">Hydrolase</keyword>
<proteinExistence type="inferred from homology"/>
<evidence type="ECO:0000313" key="4">
    <source>
        <dbReference type="Proteomes" id="UP000319213"/>
    </source>
</evidence>
<evidence type="ECO:0000256" key="2">
    <source>
        <dbReference type="ARBA" id="ARBA00022801"/>
    </source>
</evidence>
<dbReference type="PANTHER" id="PTHR30023">
    <property type="entry name" value="D-ALANYL-D-ALANINE CARBOXYPEPTIDASE"/>
    <property type="match status" value="1"/>
</dbReference>
<dbReference type="InterPro" id="IPR012338">
    <property type="entry name" value="Beta-lactam/transpept-like"/>
</dbReference>
<dbReference type="GO" id="GO:0006508">
    <property type="term" value="P:proteolysis"/>
    <property type="evidence" value="ECO:0007669"/>
    <property type="project" value="InterPro"/>
</dbReference>
<reference evidence="3 4" key="1">
    <citation type="submission" date="2019-06" db="EMBL/GenBank/DDBJ databases">
        <title>Sequencing the genomes of 1000 actinobacteria strains.</title>
        <authorList>
            <person name="Klenk H.-P."/>
        </authorList>
    </citation>
    <scope>NUCLEOTIDE SEQUENCE [LARGE SCALE GENOMIC DNA]</scope>
    <source>
        <strain evidence="3 4">DSM 43186</strain>
    </source>
</reference>
<dbReference type="EMBL" id="VFPQ01000001">
    <property type="protein sequence ID" value="TQM77520.1"/>
    <property type="molecule type" value="Genomic_DNA"/>
</dbReference>
<organism evidence="3 4">
    <name type="scientific">Thermopolyspora flexuosa</name>
    <dbReference type="NCBI Taxonomy" id="103836"/>
    <lineage>
        <taxon>Bacteria</taxon>
        <taxon>Bacillati</taxon>
        <taxon>Actinomycetota</taxon>
        <taxon>Actinomycetes</taxon>
        <taxon>Streptosporangiales</taxon>
        <taxon>Streptosporangiaceae</taxon>
        <taxon>Thermopolyspora</taxon>
    </lineage>
</organism>
<dbReference type="PANTHER" id="PTHR30023:SF0">
    <property type="entry name" value="PENICILLIN-SENSITIVE CARBOXYPEPTIDASE A"/>
    <property type="match status" value="1"/>
</dbReference>
<dbReference type="InterPro" id="IPR000667">
    <property type="entry name" value="Peptidase_S13"/>
</dbReference>
<keyword evidence="3" id="KW-0121">Carboxypeptidase</keyword>
<dbReference type="AlphaFoldDB" id="A0A543J3X2"/>
<accession>A0A543J3X2</accession>
<dbReference type="GO" id="GO:0000270">
    <property type="term" value="P:peptidoglycan metabolic process"/>
    <property type="evidence" value="ECO:0007669"/>
    <property type="project" value="TreeGrafter"/>
</dbReference>
<gene>
    <name evidence="3" type="ORF">FHX40_4285</name>
</gene>
<dbReference type="Proteomes" id="UP000319213">
    <property type="component" value="Unassembled WGS sequence"/>
</dbReference>
<dbReference type="SUPFAM" id="SSF56601">
    <property type="entry name" value="beta-lactamase/transpeptidase-like"/>
    <property type="match status" value="1"/>
</dbReference>
<keyword evidence="4" id="KW-1185">Reference proteome</keyword>
<comment type="caution">
    <text evidence="3">The sequence shown here is derived from an EMBL/GenBank/DDBJ whole genome shotgun (WGS) entry which is preliminary data.</text>
</comment>
<dbReference type="Pfam" id="PF02113">
    <property type="entry name" value="Peptidase_S13"/>
    <property type="match status" value="2"/>
</dbReference>
<dbReference type="Gene3D" id="3.40.710.10">
    <property type="entry name" value="DD-peptidase/beta-lactamase superfamily"/>
    <property type="match status" value="2"/>
</dbReference>
<dbReference type="PRINTS" id="PR00922">
    <property type="entry name" value="DADACBPTASE3"/>
</dbReference>
<evidence type="ECO:0000313" key="3">
    <source>
        <dbReference type="EMBL" id="TQM77520.1"/>
    </source>
</evidence>
<evidence type="ECO:0000256" key="1">
    <source>
        <dbReference type="ARBA" id="ARBA00006096"/>
    </source>
</evidence>
<name>A0A543J3X2_9ACTN</name>
<keyword evidence="3" id="KW-0645">Protease</keyword>
<dbReference type="NCBIfam" id="TIGR00666">
    <property type="entry name" value="PBP4"/>
    <property type="match status" value="1"/>
</dbReference>
<sequence>MVVRGRWTLVVSLVLLQAFTLGAALYVWNTGLTLDGTESRAAAPSPSPTRTPAPVITATAPVLAGGTEGEVPDAKRLAARLKGPIGDAALGGRVGAVVMDAATGTVLYGNRPTTGLTPASTTKVVTAVAAITTLGSDARLATRVVYGKSKNAIVLVGGGDPTLAGPRATKHPYPRPASLGMLAVYTARALKAAGVTKVTLSYDDSLFTGPRTAEGWKPNYVPEGTVAPVTALMHDGGRVHPRTRQRWPDPSRATAAAFAALLRRQGITVSGGPREGRASSSAQEVARVESPPVYQLVERMLTESDNDLAEALARHVALQQGLRGTFADGAKACLRVLRDLDAHEGVRIEDGSGLSPRNRITPKALARLLALAASPENPHLHTVISGLPVAGFTGTLDDRYDRKESEQGAGLVRAKTGTLNGVTTLAGVTRTASGRLVTFAFMADQVPANDPAAAAIDRLATIVSTS</sequence>
<dbReference type="RefSeq" id="WP_229788503.1">
    <property type="nucleotide sequence ID" value="NZ_BMPV01000002.1"/>
</dbReference>
<dbReference type="GO" id="GO:0004185">
    <property type="term" value="F:serine-type carboxypeptidase activity"/>
    <property type="evidence" value="ECO:0007669"/>
    <property type="project" value="InterPro"/>
</dbReference>
<comment type="similarity">
    <text evidence="1">Belongs to the peptidase S13 family.</text>
</comment>
<protein>
    <submittedName>
        <fullName evidence="3">D-alanyl-D-alanine carboxypeptidase/D-alanyl-D-alanine-endopeptidase (Penicillin-binding protein 4)</fullName>
    </submittedName>
</protein>